<keyword evidence="1" id="KW-0472">Membrane</keyword>
<feature type="transmembrane region" description="Helical" evidence="1">
    <location>
        <begin position="61"/>
        <end position="79"/>
    </location>
</feature>
<evidence type="ECO:0000256" key="1">
    <source>
        <dbReference type="SAM" id="Phobius"/>
    </source>
</evidence>
<gene>
    <name evidence="2" type="ORF">H0H81_004164</name>
</gene>
<dbReference type="AlphaFoldDB" id="A0A9P7GT46"/>
<protein>
    <submittedName>
        <fullName evidence="2">Uncharacterized protein</fullName>
    </submittedName>
</protein>
<comment type="caution">
    <text evidence="2">The sequence shown here is derived from an EMBL/GenBank/DDBJ whole genome shotgun (WGS) entry which is preliminary data.</text>
</comment>
<dbReference type="OrthoDB" id="3196762at2759"/>
<keyword evidence="3" id="KW-1185">Reference proteome</keyword>
<keyword evidence="1" id="KW-0812">Transmembrane</keyword>
<accession>A0A9P7GT46</accession>
<reference evidence="2" key="2">
    <citation type="submission" date="2021-10" db="EMBL/GenBank/DDBJ databases">
        <title>Phylogenomics reveals ancestral predisposition of the termite-cultivated fungus Termitomyces towards a domesticated lifestyle.</title>
        <authorList>
            <person name="Auxier B."/>
            <person name="Grum-Grzhimaylo A."/>
            <person name="Cardenas M.E."/>
            <person name="Lodge J.D."/>
            <person name="Laessoe T."/>
            <person name="Pedersen O."/>
            <person name="Smith M.E."/>
            <person name="Kuyper T.W."/>
            <person name="Franco-Molano E.A."/>
            <person name="Baroni T.J."/>
            <person name="Aanen D.K."/>
        </authorList>
    </citation>
    <scope>NUCLEOTIDE SEQUENCE</scope>
    <source>
        <strain evidence="2">D49</strain>
    </source>
</reference>
<evidence type="ECO:0000313" key="2">
    <source>
        <dbReference type="EMBL" id="KAG5652672.1"/>
    </source>
</evidence>
<name>A0A9P7GT46_9AGAR</name>
<feature type="transmembrane region" description="Helical" evidence="1">
    <location>
        <begin position="91"/>
        <end position="117"/>
    </location>
</feature>
<dbReference type="EMBL" id="JABCKI010000107">
    <property type="protein sequence ID" value="KAG5652672.1"/>
    <property type="molecule type" value="Genomic_DNA"/>
</dbReference>
<sequence>MQSMILPRVELPAFVKAQFPPETEPLPVPRSIVLITLASVPGACALFIVSMLDLGYLSMRLNPCICIYTLLYHVGVVFIGRRRRTPEAPSYFSTIVFCGYLLAFIWFVALIVTIVVLATSDHTPYYQVVWLQQHGLPVTVHSQRAQVFLTLYETIAVGGMALKAHSIVHHEGPDPHDWRYMEREKVHKHYALLVAN</sequence>
<dbReference type="Proteomes" id="UP000717328">
    <property type="component" value="Unassembled WGS sequence"/>
</dbReference>
<feature type="transmembrane region" description="Helical" evidence="1">
    <location>
        <begin position="31"/>
        <end position="49"/>
    </location>
</feature>
<reference evidence="2" key="1">
    <citation type="submission" date="2021-02" db="EMBL/GenBank/DDBJ databases">
        <authorList>
            <person name="Nieuwenhuis M."/>
            <person name="Van De Peppel L.J.J."/>
        </authorList>
    </citation>
    <scope>NUCLEOTIDE SEQUENCE</scope>
    <source>
        <strain evidence="2">D49</strain>
    </source>
</reference>
<proteinExistence type="predicted"/>
<organism evidence="2 3">
    <name type="scientific">Sphagnurus paluster</name>
    <dbReference type="NCBI Taxonomy" id="117069"/>
    <lineage>
        <taxon>Eukaryota</taxon>
        <taxon>Fungi</taxon>
        <taxon>Dikarya</taxon>
        <taxon>Basidiomycota</taxon>
        <taxon>Agaricomycotina</taxon>
        <taxon>Agaricomycetes</taxon>
        <taxon>Agaricomycetidae</taxon>
        <taxon>Agaricales</taxon>
        <taxon>Tricholomatineae</taxon>
        <taxon>Lyophyllaceae</taxon>
        <taxon>Sphagnurus</taxon>
    </lineage>
</organism>
<keyword evidence="1" id="KW-1133">Transmembrane helix</keyword>
<evidence type="ECO:0000313" key="3">
    <source>
        <dbReference type="Proteomes" id="UP000717328"/>
    </source>
</evidence>